<accession>A0ABQ0ABC1</accession>
<dbReference type="CDD" id="cd00570">
    <property type="entry name" value="GST_N_family"/>
    <property type="match status" value="1"/>
</dbReference>
<comment type="caution">
    <text evidence="2">The sequence shown here is derived from an EMBL/GenBank/DDBJ whole genome shotgun (WGS) entry which is preliminary data.</text>
</comment>
<dbReference type="InterPro" id="IPR004045">
    <property type="entry name" value="Glutathione_S-Trfase_N"/>
</dbReference>
<dbReference type="Proteomes" id="UP001465153">
    <property type="component" value="Unassembled WGS sequence"/>
</dbReference>
<evidence type="ECO:0000259" key="1">
    <source>
        <dbReference type="PROSITE" id="PS50404"/>
    </source>
</evidence>
<dbReference type="Gene3D" id="1.20.1050.10">
    <property type="match status" value="1"/>
</dbReference>
<dbReference type="InterPro" id="IPR036249">
    <property type="entry name" value="Thioredoxin-like_sf"/>
</dbReference>
<protein>
    <recommendedName>
        <fullName evidence="1">GST N-terminal domain-containing protein</fullName>
    </recommendedName>
</protein>
<name>A0ABQ0ABC1_9GAMM</name>
<dbReference type="InterPro" id="IPR036282">
    <property type="entry name" value="Glutathione-S-Trfase_C_sf"/>
</dbReference>
<sequence>MSITLYGSKPSPYVRRIRMLLHGTDFEFSVVNVYDDSGRADYAKITPIRKLPLVVDGDKTIFDSHVIANYLIEKLNLAPVTLEQHNLISGVDAVTDSLIILFMGKNSGLELSKDTLIFKLQYERIHDTLTWLEKEAESGAFSEWNYAAISLITLIDWVEFRELYDLSDFPNLVAVRNNFSDVEAAKSTLPE</sequence>
<dbReference type="Pfam" id="PF13417">
    <property type="entry name" value="GST_N_3"/>
    <property type="match status" value="1"/>
</dbReference>
<dbReference type="SUPFAM" id="SSF47616">
    <property type="entry name" value="GST C-terminal domain-like"/>
    <property type="match status" value="1"/>
</dbReference>
<dbReference type="PROSITE" id="PS50404">
    <property type="entry name" value="GST_NTER"/>
    <property type="match status" value="1"/>
</dbReference>
<dbReference type="EMBL" id="BAABWN010000009">
    <property type="protein sequence ID" value="GAA6168900.1"/>
    <property type="molecule type" value="Genomic_DNA"/>
</dbReference>
<organism evidence="2 3">
    <name type="scientific">Sessilibacter corallicola</name>
    <dbReference type="NCBI Taxonomy" id="2904075"/>
    <lineage>
        <taxon>Bacteria</taxon>
        <taxon>Pseudomonadati</taxon>
        <taxon>Pseudomonadota</taxon>
        <taxon>Gammaproteobacteria</taxon>
        <taxon>Cellvibrionales</taxon>
        <taxon>Cellvibrionaceae</taxon>
        <taxon>Sessilibacter</taxon>
    </lineage>
</organism>
<dbReference type="RefSeq" id="WP_353303597.1">
    <property type="nucleotide sequence ID" value="NZ_BAABWN010000009.1"/>
</dbReference>
<feature type="domain" description="GST N-terminal" evidence="1">
    <location>
        <begin position="1"/>
        <end position="79"/>
    </location>
</feature>
<evidence type="ECO:0000313" key="3">
    <source>
        <dbReference type="Proteomes" id="UP001465153"/>
    </source>
</evidence>
<dbReference type="SUPFAM" id="SSF52833">
    <property type="entry name" value="Thioredoxin-like"/>
    <property type="match status" value="1"/>
</dbReference>
<evidence type="ECO:0000313" key="2">
    <source>
        <dbReference type="EMBL" id="GAA6168900.1"/>
    </source>
</evidence>
<gene>
    <name evidence="2" type="ORF">NBRC116591_27110</name>
</gene>
<proteinExistence type="predicted"/>
<keyword evidence="3" id="KW-1185">Reference proteome</keyword>
<reference evidence="2 3" key="1">
    <citation type="submission" date="2024-04" db="EMBL/GenBank/DDBJ databases">
        <title>Draft genome sequence of Sessilibacter corallicola NBRC 116591.</title>
        <authorList>
            <person name="Miyakawa T."/>
            <person name="Kusuya Y."/>
            <person name="Miura T."/>
        </authorList>
    </citation>
    <scope>NUCLEOTIDE SEQUENCE [LARGE SCALE GENOMIC DNA]</scope>
    <source>
        <strain evidence="2 3">KU-00831-HH</strain>
    </source>
</reference>
<dbReference type="Gene3D" id="3.40.30.10">
    <property type="entry name" value="Glutaredoxin"/>
    <property type="match status" value="1"/>
</dbReference>